<keyword evidence="2" id="KW-0597">Phosphoprotein</keyword>
<dbReference type="InterPro" id="IPR011006">
    <property type="entry name" value="CheY-like_superfamily"/>
</dbReference>
<evidence type="ECO:0000259" key="4">
    <source>
        <dbReference type="PROSITE" id="PS50110"/>
    </source>
</evidence>
<dbReference type="Gene3D" id="6.10.250.690">
    <property type="match status" value="1"/>
</dbReference>
<proteinExistence type="predicted"/>
<dbReference type="PROSITE" id="PS50110">
    <property type="entry name" value="RESPONSE_REGULATORY"/>
    <property type="match status" value="1"/>
</dbReference>
<dbReference type="GO" id="GO:0000156">
    <property type="term" value="F:phosphorelay response regulator activity"/>
    <property type="evidence" value="ECO:0007669"/>
    <property type="project" value="TreeGrafter"/>
</dbReference>
<dbReference type="Pfam" id="PF00072">
    <property type="entry name" value="Response_reg"/>
    <property type="match status" value="1"/>
</dbReference>
<dbReference type="PANTHER" id="PTHR48111">
    <property type="entry name" value="REGULATOR OF RPOS"/>
    <property type="match status" value="1"/>
</dbReference>
<dbReference type="SMART" id="SM00448">
    <property type="entry name" value="REC"/>
    <property type="match status" value="1"/>
</dbReference>
<dbReference type="GO" id="GO:0005829">
    <property type="term" value="C:cytosol"/>
    <property type="evidence" value="ECO:0007669"/>
    <property type="project" value="TreeGrafter"/>
</dbReference>
<evidence type="ECO:0000313" key="6">
    <source>
        <dbReference type="EMBL" id="PZO78845.1"/>
    </source>
</evidence>
<dbReference type="GO" id="GO:0006355">
    <property type="term" value="P:regulation of DNA-templated transcription"/>
    <property type="evidence" value="ECO:0007669"/>
    <property type="project" value="InterPro"/>
</dbReference>
<dbReference type="InterPro" id="IPR036388">
    <property type="entry name" value="WH-like_DNA-bd_sf"/>
</dbReference>
<dbReference type="CDD" id="cd00383">
    <property type="entry name" value="trans_reg_C"/>
    <property type="match status" value="1"/>
</dbReference>
<dbReference type="SMART" id="SM00862">
    <property type="entry name" value="Trans_reg_C"/>
    <property type="match status" value="1"/>
</dbReference>
<accession>A0A2W5B6P5</accession>
<sequence length="225" mass="24964">MARILVIEDDPSTVEEITVQLAACGHDPVAVGDGREGLGRACREPFDAITLDRMLPGLDGLEVVSELRSRGVTTPVLMISALSDIDERIAGLRAGGDDYLVKPFAPDEMAARVEVMLRRALPATQHSMIRVGDLAIDLIERRVTVAGEPVRLLHMEFRLLAFLARNAGQTVSRRMIFEQVWGYFFDPGANLINVHIARLRRKIERPEHPAFITTVKSEGYRLDAP</sequence>
<protein>
    <submittedName>
        <fullName evidence="6">DNA-binding response regulator</fullName>
    </submittedName>
</protein>
<dbReference type="Gene3D" id="1.10.10.10">
    <property type="entry name" value="Winged helix-like DNA-binding domain superfamily/Winged helix DNA-binding domain"/>
    <property type="match status" value="1"/>
</dbReference>
<evidence type="ECO:0000259" key="5">
    <source>
        <dbReference type="PROSITE" id="PS51755"/>
    </source>
</evidence>
<dbReference type="PANTHER" id="PTHR48111:SF76">
    <property type="entry name" value="TWO-COMPONENT RESPONSE REGULATOR"/>
    <property type="match status" value="1"/>
</dbReference>
<dbReference type="InterPro" id="IPR001867">
    <property type="entry name" value="OmpR/PhoB-type_DNA-bd"/>
</dbReference>
<dbReference type="Gene3D" id="3.40.50.2300">
    <property type="match status" value="1"/>
</dbReference>
<evidence type="ECO:0000256" key="3">
    <source>
        <dbReference type="PROSITE-ProRule" id="PRU01091"/>
    </source>
</evidence>
<feature type="modified residue" description="4-aspartylphosphate" evidence="2">
    <location>
        <position position="52"/>
    </location>
</feature>
<gene>
    <name evidence="6" type="ORF">DI632_06025</name>
</gene>
<dbReference type="PROSITE" id="PS51755">
    <property type="entry name" value="OMPR_PHOB"/>
    <property type="match status" value="1"/>
</dbReference>
<dbReference type="GO" id="GO:0000976">
    <property type="term" value="F:transcription cis-regulatory region binding"/>
    <property type="evidence" value="ECO:0007669"/>
    <property type="project" value="TreeGrafter"/>
</dbReference>
<feature type="domain" description="OmpR/PhoB-type" evidence="5">
    <location>
        <begin position="126"/>
        <end position="224"/>
    </location>
</feature>
<dbReference type="SUPFAM" id="SSF52172">
    <property type="entry name" value="CheY-like"/>
    <property type="match status" value="1"/>
</dbReference>
<reference evidence="6 7" key="1">
    <citation type="submission" date="2017-08" db="EMBL/GenBank/DDBJ databases">
        <title>Infants hospitalized years apart are colonized by the same room-sourced microbial strains.</title>
        <authorList>
            <person name="Brooks B."/>
            <person name="Olm M.R."/>
            <person name="Firek B.A."/>
            <person name="Baker R."/>
            <person name="Thomas B.C."/>
            <person name="Morowitz M.J."/>
            <person name="Banfield J.F."/>
        </authorList>
    </citation>
    <scope>NUCLEOTIDE SEQUENCE [LARGE SCALE GENOMIC DNA]</scope>
    <source>
        <strain evidence="6">S2_018_000_R3_110</strain>
    </source>
</reference>
<evidence type="ECO:0000256" key="2">
    <source>
        <dbReference type="PROSITE-ProRule" id="PRU00169"/>
    </source>
</evidence>
<dbReference type="GO" id="GO:0032993">
    <property type="term" value="C:protein-DNA complex"/>
    <property type="evidence" value="ECO:0007669"/>
    <property type="project" value="TreeGrafter"/>
</dbReference>
<dbReference type="Pfam" id="PF00486">
    <property type="entry name" value="Trans_reg_C"/>
    <property type="match status" value="1"/>
</dbReference>
<feature type="domain" description="Response regulatory" evidence="4">
    <location>
        <begin position="3"/>
        <end position="117"/>
    </location>
</feature>
<keyword evidence="1 3" id="KW-0238">DNA-binding</keyword>
<feature type="DNA-binding region" description="OmpR/PhoB-type" evidence="3">
    <location>
        <begin position="126"/>
        <end position="224"/>
    </location>
</feature>
<evidence type="ECO:0000256" key="1">
    <source>
        <dbReference type="ARBA" id="ARBA00023125"/>
    </source>
</evidence>
<dbReference type="EMBL" id="QFNF01000010">
    <property type="protein sequence ID" value="PZO78845.1"/>
    <property type="molecule type" value="Genomic_DNA"/>
</dbReference>
<organism evidence="6 7">
    <name type="scientific">Sphingomonas hengshuiensis</name>
    <dbReference type="NCBI Taxonomy" id="1609977"/>
    <lineage>
        <taxon>Bacteria</taxon>
        <taxon>Pseudomonadati</taxon>
        <taxon>Pseudomonadota</taxon>
        <taxon>Alphaproteobacteria</taxon>
        <taxon>Sphingomonadales</taxon>
        <taxon>Sphingomonadaceae</taxon>
        <taxon>Sphingomonas</taxon>
    </lineage>
</organism>
<dbReference type="InterPro" id="IPR001789">
    <property type="entry name" value="Sig_transdc_resp-reg_receiver"/>
</dbReference>
<dbReference type="Proteomes" id="UP000248614">
    <property type="component" value="Unassembled WGS sequence"/>
</dbReference>
<dbReference type="InterPro" id="IPR039420">
    <property type="entry name" value="WalR-like"/>
</dbReference>
<evidence type="ECO:0000313" key="7">
    <source>
        <dbReference type="Proteomes" id="UP000248614"/>
    </source>
</evidence>
<name>A0A2W5B6P5_9SPHN</name>
<comment type="caution">
    <text evidence="6">The sequence shown here is derived from an EMBL/GenBank/DDBJ whole genome shotgun (WGS) entry which is preliminary data.</text>
</comment>
<dbReference type="AlphaFoldDB" id="A0A2W5B6P5"/>